<evidence type="ECO:0000259" key="6">
    <source>
        <dbReference type="PROSITE" id="PS50928"/>
    </source>
</evidence>
<comment type="subcellular location">
    <subcellularLocation>
        <location evidence="1">Membrane</location>
        <topology evidence="1">Multi-pass membrane protein</topology>
    </subcellularLocation>
</comment>
<feature type="transmembrane region" description="Helical" evidence="5">
    <location>
        <begin position="151"/>
        <end position="176"/>
    </location>
</feature>
<evidence type="ECO:0000256" key="3">
    <source>
        <dbReference type="ARBA" id="ARBA00022989"/>
    </source>
</evidence>
<keyword evidence="2 5" id="KW-0812">Transmembrane</keyword>
<evidence type="ECO:0000256" key="2">
    <source>
        <dbReference type="ARBA" id="ARBA00022692"/>
    </source>
</evidence>
<feature type="transmembrane region" description="Helical" evidence="5">
    <location>
        <begin position="17"/>
        <end position="38"/>
    </location>
</feature>
<feature type="transmembrane region" description="Helical" evidence="5">
    <location>
        <begin position="188"/>
        <end position="210"/>
    </location>
</feature>
<dbReference type="InterPro" id="IPR000515">
    <property type="entry name" value="MetI-like"/>
</dbReference>
<proteinExistence type="predicted"/>
<keyword evidence="4 5" id="KW-0472">Membrane</keyword>
<name>A0A381S0D2_9ZZZZ</name>
<feature type="transmembrane region" description="Helical" evidence="5">
    <location>
        <begin position="326"/>
        <end position="345"/>
    </location>
</feature>
<gene>
    <name evidence="7" type="ORF">METZ01_LOCUS48541</name>
</gene>
<dbReference type="InterPro" id="IPR035906">
    <property type="entry name" value="MetI-like_sf"/>
</dbReference>
<dbReference type="Gene3D" id="1.10.3720.10">
    <property type="entry name" value="MetI-like"/>
    <property type="match status" value="1"/>
</dbReference>
<sequence length="358" mass="40412">MVSQWQLVWRKMRKHRLAMFGFTVLIIMYILSIFSEFFSVNDAREYHEKYIFMPPQGIHFVDNDGNFHFKPFVFSLKQEVDPVTWRKTYVKDKNIIYPISFLKKGHEYSFFGIFNSNMHLFGVEKPGQWFPFGTDEFGRCMFSRTIVAGKISLFIGVAGVLISFFFGSIIGGVSGYFGGKTDIFIQRIIEFVLSIPTIPLWMALAAALPANWSSTQVFFGITIVLSAVGWANLARVVRGKTIELREADFVLAARLMGMPALQIIIKHILPSFMSYLIVSISLGIPSMIIAETALSFLRIGIQPPSISWGVLLQSAQSIRALNESPWLLIPGLFIVITVLSFNFVGDGLRDAADPYKNT</sequence>
<evidence type="ECO:0000313" key="7">
    <source>
        <dbReference type="EMBL" id="SUZ95687.1"/>
    </source>
</evidence>
<dbReference type="PANTHER" id="PTHR43839">
    <property type="entry name" value="OPPC IN A BINDING PROTEIN-DEPENDENT TRANSPORT SYSTEM"/>
    <property type="match status" value="1"/>
</dbReference>
<dbReference type="Pfam" id="PF12911">
    <property type="entry name" value="OppC_N"/>
    <property type="match status" value="1"/>
</dbReference>
<accession>A0A381S0D2</accession>
<feature type="domain" description="ABC transmembrane type-1" evidence="6">
    <location>
        <begin position="149"/>
        <end position="345"/>
    </location>
</feature>
<keyword evidence="3 5" id="KW-1133">Transmembrane helix</keyword>
<dbReference type="EMBL" id="UINC01002346">
    <property type="protein sequence ID" value="SUZ95687.1"/>
    <property type="molecule type" value="Genomic_DNA"/>
</dbReference>
<feature type="transmembrane region" description="Helical" evidence="5">
    <location>
        <begin position="216"/>
        <end position="237"/>
    </location>
</feature>
<dbReference type="SUPFAM" id="SSF161098">
    <property type="entry name" value="MetI-like"/>
    <property type="match status" value="1"/>
</dbReference>
<protein>
    <recommendedName>
        <fullName evidence="6">ABC transmembrane type-1 domain-containing protein</fullName>
    </recommendedName>
</protein>
<evidence type="ECO:0000256" key="5">
    <source>
        <dbReference type="SAM" id="Phobius"/>
    </source>
</evidence>
<dbReference type="Pfam" id="PF00528">
    <property type="entry name" value="BPD_transp_1"/>
    <property type="match status" value="1"/>
</dbReference>
<feature type="transmembrane region" description="Helical" evidence="5">
    <location>
        <begin position="275"/>
        <end position="297"/>
    </location>
</feature>
<dbReference type="CDD" id="cd06261">
    <property type="entry name" value="TM_PBP2"/>
    <property type="match status" value="1"/>
</dbReference>
<dbReference type="AlphaFoldDB" id="A0A381S0D2"/>
<dbReference type="PROSITE" id="PS50928">
    <property type="entry name" value="ABC_TM1"/>
    <property type="match status" value="1"/>
</dbReference>
<dbReference type="GO" id="GO:0005886">
    <property type="term" value="C:plasma membrane"/>
    <property type="evidence" value="ECO:0007669"/>
    <property type="project" value="UniProtKB-SubCell"/>
</dbReference>
<evidence type="ECO:0000256" key="4">
    <source>
        <dbReference type="ARBA" id="ARBA00023136"/>
    </source>
</evidence>
<dbReference type="GO" id="GO:0055085">
    <property type="term" value="P:transmembrane transport"/>
    <property type="evidence" value="ECO:0007669"/>
    <property type="project" value="InterPro"/>
</dbReference>
<reference evidence="7" key="1">
    <citation type="submission" date="2018-05" db="EMBL/GenBank/DDBJ databases">
        <authorList>
            <person name="Lanie J.A."/>
            <person name="Ng W.-L."/>
            <person name="Kazmierczak K.M."/>
            <person name="Andrzejewski T.M."/>
            <person name="Davidsen T.M."/>
            <person name="Wayne K.J."/>
            <person name="Tettelin H."/>
            <person name="Glass J.I."/>
            <person name="Rusch D."/>
            <person name="Podicherti R."/>
            <person name="Tsui H.-C.T."/>
            <person name="Winkler M.E."/>
        </authorList>
    </citation>
    <scope>NUCLEOTIDE SEQUENCE</scope>
</reference>
<dbReference type="InterPro" id="IPR025966">
    <property type="entry name" value="OppC_N"/>
</dbReference>
<organism evidence="7">
    <name type="scientific">marine metagenome</name>
    <dbReference type="NCBI Taxonomy" id="408172"/>
    <lineage>
        <taxon>unclassified sequences</taxon>
        <taxon>metagenomes</taxon>
        <taxon>ecological metagenomes</taxon>
    </lineage>
</organism>
<evidence type="ECO:0000256" key="1">
    <source>
        <dbReference type="ARBA" id="ARBA00004141"/>
    </source>
</evidence>
<dbReference type="PANTHER" id="PTHR43839:SF3">
    <property type="entry name" value="OLIGOPEPTIDE ABC TRANSPORTER, PERMEASE PROTEIN"/>
    <property type="match status" value="1"/>
</dbReference>